<comment type="similarity">
    <text evidence="2">Belongs to the major facilitator superfamily. MFSD6 family.</text>
</comment>
<dbReference type="InterPro" id="IPR024989">
    <property type="entry name" value="MFS_assoc_dom"/>
</dbReference>
<dbReference type="InterPro" id="IPR036259">
    <property type="entry name" value="MFS_trans_sf"/>
</dbReference>
<feature type="domain" description="Major facilitator superfamily (MFS) profile" evidence="8">
    <location>
        <begin position="203"/>
        <end position="385"/>
    </location>
</feature>
<dbReference type="PROSITE" id="PS51257">
    <property type="entry name" value="PROKAR_LIPOPROTEIN"/>
    <property type="match status" value="1"/>
</dbReference>
<proteinExistence type="inferred from homology"/>
<dbReference type="PANTHER" id="PTHR16172:SF41">
    <property type="entry name" value="MAJOR FACILITATOR SUPERFAMILY DOMAIN-CONTAINING PROTEIN 6-LIKE"/>
    <property type="match status" value="1"/>
</dbReference>
<evidence type="ECO:0000256" key="7">
    <source>
        <dbReference type="SAM" id="Phobius"/>
    </source>
</evidence>
<dbReference type="Gene3D" id="1.20.1250.20">
    <property type="entry name" value="MFS general substrate transporter like domains"/>
    <property type="match status" value="2"/>
</dbReference>
<evidence type="ECO:0000256" key="2">
    <source>
        <dbReference type="ARBA" id="ARBA00005241"/>
    </source>
</evidence>
<dbReference type="SUPFAM" id="SSF103473">
    <property type="entry name" value="MFS general substrate transporter"/>
    <property type="match status" value="1"/>
</dbReference>
<evidence type="ECO:0000313" key="10">
    <source>
        <dbReference type="Proteomes" id="UP001208567"/>
    </source>
</evidence>
<feature type="transmembrane region" description="Helical" evidence="7">
    <location>
        <begin position="241"/>
        <end position="260"/>
    </location>
</feature>
<comment type="subcellular location">
    <subcellularLocation>
        <location evidence="1">Cell membrane</location>
        <topology evidence="1">Multi-pass membrane protein</topology>
    </subcellularLocation>
</comment>
<dbReference type="InterPro" id="IPR051717">
    <property type="entry name" value="MFS_MFSD6"/>
</dbReference>
<protein>
    <submittedName>
        <fullName evidence="9">MFS metabolite transporter</fullName>
    </submittedName>
</protein>
<dbReference type="PROSITE" id="PS50850">
    <property type="entry name" value="MFS"/>
    <property type="match status" value="1"/>
</dbReference>
<feature type="transmembrane region" description="Helical" evidence="7">
    <location>
        <begin position="134"/>
        <end position="154"/>
    </location>
</feature>
<evidence type="ECO:0000256" key="5">
    <source>
        <dbReference type="ARBA" id="ARBA00022989"/>
    </source>
</evidence>
<organism evidence="9 10">
    <name type="scientific">Clostridium omnivorum</name>
    <dbReference type="NCBI Taxonomy" id="1604902"/>
    <lineage>
        <taxon>Bacteria</taxon>
        <taxon>Bacillati</taxon>
        <taxon>Bacillota</taxon>
        <taxon>Clostridia</taxon>
        <taxon>Eubacteriales</taxon>
        <taxon>Clostridiaceae</taxon>
        <taxon>Clostridium</taxon>
    </lineage>
</organism>
<keyword evidence="6 7" id="KW-0472">Membrane</keyword>
<feature type="transmembrane region" description="Helical" evidence="7">
    <location>
        <begin position="12"/>
        <end position="32"/>
    </location>
</feature>
<keyword evidence="4 7" id="KW-0812">Transmembrane</keyword>
<keyword evidence="10" id="KW-1185">Reference proteome</keyword>
<evidence type="ECO:0000313" key="9">
    <source>
        <dbReference type="EMBL" id="GLC29108.1"/>
    </source>
</evidence>
<feature type="transmembrane region" description="Helical" evidence="7">
    <location>
        <begin position="289"/>
        <end position="308"/>
    </location>
</feature>
<keyword evidence="3" id="KW-0813">Transport</keyword>
<feature type="transmembrane region" description="Helical" evidence="7">
    <location>
        <begin position="357"/>
        <end position="377"/>
    </location>
</feature>
<evidence type="ECO:0000256" key="3">
    <source>
        <dbReference type="ARBA" id="ARBA00022448"/>
    </source>
</evidence>
<sequence length="385" mass="43017">MREEKAGLKLKLIYLMIYGTMACYYPFLAVYFKGKGLSYTEIGIGFALNSIISVAAQPIWGYLTDKYLSKRKTIVITLTASSIAALGFIFASQYYMIMTLIILFIWFQSSVSPVTDAYCYDFMEIDKNLQYGQVRLMGSVGYAVTSLLLGIAIQKTSIDMAFYTYLIVSVVVILIIRSIKFEGKHGSNKIDISDIKYLLKNKNYTIFITSVVFISIALGANGSYIAVLIEKTGGDISRLGLLWFIVAMSELPVFFFGNKLLKKYGDLNLYIISMIIYIFRYLLDSYCSSYIGVIAVQILQGITFTLYLTATMQYINRISEPKLRTSAITLYAAIGGGIGGFIGNFGGGLFLEHFSVFALFRLMAVAAFLALITAAFLKKYEKLNK</sequence>
<feature type="transmembrane region" description="Helical" evidence="7">
    <location>
        <begin position="160"/>
        <end position="179"/>
    </location>
</feature>
<keyword evidence="5 7" id="KW-1133">Transmembrane helix</keyword>
<dbReference type="Pfam" id="PF12832">
    <property type="entry name" value="MFS_1_like"/>
    <property type="match status" value="1"/>
</dbReference>
<evidence type="ECO:0000259" key="8">
    <source>
        <dbReference type="PROSITE" id="PS50850"/>
    </source>
</evidence>
<name>A0ABQ5N1N5_9CLOT</name>
<evidence type="ECO:0000256" key="4">
    <source>
        <dbReference type="ARBA" id="ARBA00022692"/>
    </source>
</evidence>
<feature type="transmembrane region" description="Helical" evidence="7">
    <location>
        <begin position="267"/>
        <end position="283"/>
    </location>
</feature>
<feature type="transmembrane region" description="Helical" evidence="7">
    <location>
        <begin position="204"/>
        <end position="229"/>
    </location>
</feature>
<evidence type="ECO:0000256" key="6">
    <source>
        <dbReference type="ARBA" id="ARBA00023136"/>
    </source>
</evidence>
<dbReference type="RefSeq" id="WP_264848391.1">
    <property type="nucleotide sequence ID" value="NZ_BRXR01000001.1"/>
</dbReference>
<reference evidence="9 10" key="1">
    <citation type="journal article" date="2024" name="Int. J. Syst. Evol. Microbiol.">
        <title>Clostridium omnivorum sp. nov., isolated from anoxic soil under the treatment of reductive soil disinfestation.</title>
        <authorList>
            <person name="Ueki A."/>
            <person name="Tonouchi A."/>
            <person name="Kaku N."/>
            <person name="Honma S."/>
            <person name="Ueki K."/>
        </authorList>
    </citation>
    <scope>NUCLEOTIDE SEQUENCE [LARGE SCALE GENOMIC DNA]</scope>
    <source>
        <strain evidence="9 10">E14</strain>
    </source>
</reference>
<feature type="transmembrane region" description="Helical" evidence="7">
    <location>
        <begin position="44"/>
        <end position="63"/>
    </location>
</feature>
<dbReference type="Proteomes" id="UP001208567">
    <property type="component" value="Unassembled WGS sequence"/>
</dbReference>
<dbReference type="EMBL" id="BRXR01000001">
    <property type="protein sequence ID" value="GLC29108.1"/>
    <property type="molecule type" value="Genomic_DNA"/>
</dbReference>
<accession>A0ABQ5N1N5</accession>
<comment type="caution">
    <text evidence="9">The sequence shown here is derived from an EMBL/GenBank/DDBJ whole genome shotgun (WGS) entry which is preliminary data.</text>
</comment>
<dbReference type="InterPro" id="IPR020846">
    <property type="entry name" value="MFS_dom"/>
</dbReference>
<dbReference type="PANTHER" id="PTHR16172">
    <property type="entry name" value="MAJOR FACILITATOR SUPERFAMILY DOMAIN-CONTAINING PROTEIN 6-LIKE"/>
    <property type="match status" value="1"/>
</dbReference>
<gene>
    <name evidence="9" type="ORF">bsdE14_05180</name>
</gene>
<evidence type="ECO:0000256" key="1">
    <source>
        <dbReference type="ARBA" id="ARBA00004651"/>
    </source>
</evidence>
<feature type="transmembrane region" description="Helical" evidence="7">
    <location>
        <begin position="328"/>
        <end position="351"/>
    </location>
</feature>